<sequence>MTQSFKVYKKKELSPHQWMVIGFAVIIVMGAFLLDLPTASSDGESIGFLNALFTSTSAVCVTGLVVLDTGSDFSLFGQIVIMLLIQVGGLGFMTYGVIIAVILGKRLGLKHRILIQESTKSASIQGLVRLVFSIAAIAFVFEGIGALLLWLRWLPEMGAAEAAYYALFHAVSAFNNAGFALWPDSVSGFVGDPVVNIVLSLLFIGGGIGFVVIVDLLKHRRWSRYSLHTKIVLLISTFLSLAGFLVIFCLELLNPAVFGDLSWSERLWSAYFQSVTTRTAGFNSIDLAGMLAATQFFMIFLMFVGASSGSTGGGIKTNTLMILLVAMYSSVRGRTQVQLFGRRIGYDIVLRALAVIIISLGVVMAVSFLLTITEQGVPFIDLLFEATSAFGTVGLSLGVTPYLSVAGKLIIIATMFIGRLGPLTLAYALARHKQESKIGYPEEKVLVG</sequence>
<feature type="transmembrane region" description="Helical" evidence="10">
    <location>
        <begin position="163"/>
        <end position="182"/>
    </location>
</feature>
<dbReference type="Proteomes" id="UP001596989">
    <property type="component" value="Unassembled WGS sequence"/>
</dbReference>
<name>A0ABW3HLU6_9BACL</name>
<proteinExistence type="predicted"/>
<dbReference type="Pfam" id="PF02386">
    <property type="entry name" value="TrkH"/>
    <property type="match status" value="1"/>
</dbReference>
<keyword evidence="3" id="KW-1003">Cell membrane</keyword>
<keyword evidence="7 10" id="KW-1133">Transmembrane helix</keyword>
<evidence type="ECO:0000256" key="1">
    <source>
        <dbReference type="ARBA" id="ARBA00004651"/>
    </source>
</evidence>
<feature type="transmembrane region" description="Helical" evidence="10">
    <location>
        <begin position="130"/>
        <end position="151"/>
    </location>
</feature>
<dbReference type="RefSeq" id="WP_377562252.1">
    <property type="nucleotide sequence ID" value="NZ_JBHTJZ010000005.1"/>
</dbReference>
<comment type="subcellular location">
    <subcellularLocation>
        <location evidence="1">Cell membrane</location>
        <topology evidence="1">Multi-pass membrane protein</topology>
    </subcellularLocation>
</comment>
<dbReference type="PANTHER" id="PTHR32024">
    <property type="entry name" value="TRK SYSTEM POTASSIUM UPTAKE PROTEIN TRKG-RELATED"/>
    <property type="match status" value="1"/>
</dbReference>
<evidence type="ECO:0000256" key="8">
    <source>
        <dbReference type="ARBA" id="ARBA00023065"/>
    </source>
</evidence>
<evidence type="ECO:0000256" key="6">
    <source>
        <dbReference type="ARBA" id="ARBA00022958"/>
    </source>
</evidence>
<evidence type="ECO:0000256" key="4">
    <source>
        <dbReference type="ARBA" id="ARBA00022538"/>
    </source>
</evidence>
<feature type="transmembrane region" description="Helical" evidence="10">
    <location>
        <begin position="194"/>
        <end position="217"/>
    </location>
</feature>
<protein>
    <submittedName>
        <fullName evidence="11">TrkH family potassium uptake protein</fullName>
    </submittedName>
</protein>
<feature type="transmembrane region" description="Helical" evidence="10">
    <location>
        <begin position="287"/>
        <end position="306"/>
    </location>
</feature>
<keyword evidence="12" id="KW-1185">Reference proteome</keyword>
<feature type="transmembrane region" description="Helical" evidence="10">
    <location>
        <begin position="79"/>
        <end position="103"/>
    </location>
</feature>
<gene>
    <name evidence="11" type="ORF">ACFQ2I_03640</name>
</gene>
<evidence type="ECO:0000256" key="9">
    <source>
        <dbReference type="ARBA" id="ARBA00023136"/>
    </source>
</evidence>
<evidence type="ECO:0000313" key="12">
    <source>
        <dbReference type="Proteomes" id="UP001596989"/>
    </source>
</evidence>
<evidence type="ECO:0000256" key="10">
    <source>
        <dbReference type="SAM" id="Phobius"/>
    </source>
</evidence>
<comment type="caution">
    <text evidence="11">The sequence shown here is derived from an EMBL/GenBank/DDBJ whole genome shotgun (WGS) entry which is preliminary data.</text>
</comment>
<keyword evidence="4" id="KW-0633">Potassium transport</keyword>
<feature type="transmembrane region" description="Helical" evidence="10">
    <location>
        <begin position="16"/>
        <end position="34"/>
    </location>
</feature>
<dbReference type="NCBIfam" id="TIGR00933">
    <property type="entry name" value="2a38"/>
    <property type="match status" value="1"/>
</dbReference>
<dbReference type="EMBL" id="JBHTJZ010000005">
    <property type="protein sequence ID" value="MFD0958472.1"/>
    <property type="molecule type" value="Genomic_DNA"/>
</dbReference>
<organism evidence="11 12">
    <name type="scientific">Paenibacillus chungangensis</name>
    <dbReference type="NCBI Taxonomy" id="696535"/>
    <lineage>
        <taxon>Bacteria</taxon>
        <taxon>Bacillati</taxon>
        <taxon>Bacillota</taxon>
        <taxon>Bacilli</taxon>
        <taxon>Bacillales</taxon>
        <taxon>Paenibacillaceae</taxon>
        <taxon>Paenibacillus</taxon>
    </lineage>
</organism>
<feature type="transmembrane region" description="Helical" evidence="10">
    <location>
        <begin position="229"/>
        <end position="253"/>
    </location>
</feature>
<evidence type="ECO:0000256" key="5">
    <source>
        <dbReference type="ARBA" id="ARBA00022692"/>
    </source>
</evidence>
<dbReference type="InterPro" id="IPR003445">
    <property type="entry name" value="Cat_transpt"/>
</dbReference>
<feature type="transmembrane region" description="Helical" evidence="10">
    <location>
        <begin position="351"/>
        <end position="370"/>
    </location>
</feature>
<keyword evidence="6" id="KW-0630">Potassium</keyword>
<keyword evidence="8" id="KW-0406">Ion transport</keyword>
<evidence type="ECO:0000256" key="7">
    <source>
        <dbReference type="ARBA" id="ARBA00022989"/>
    </source>
</evidence>
<feature type="transmembrane region" description="Helical" evidence="10">
    <location>
        <begin position="382"/>
        <end position="403"/>
    </location>
</feature>
<dbReference type="InterPro" id="IPR004772">
    <property type="entry name" value="TrkH"/>
</dbReference>
<evidence type="ECO:0000313" key="11">
    <source>
        <dbReference type="EMBL" id="MFD0958472.1"/>
    </source>
</evidence>
<keyword evidence="2" id="KW-0813">Transport</keyword>
<keyword evidence="5 10" id="KW-0812">Transmembrane</keyword>
<keyword evidence="9 10" id="KW-0472">Membrane</keyword>
<evidence type="ECO:0000256" key="3">
    <source>
        <dbReference type="ARBA" id="ARBA00022475"/>
    </source>
</evidence>
<reference evidence="12" key="1">
    <citation type="journal article" date="2019" name="Int. J. Syst. Evol. Microbiol.">
        <title>The Global Catalogue of Microorganisms (GCM) 10K type strain sequencing project: providing services to taxonomists for standard genome sequencing and annotation.</title>
        <authorList>
            <consortium name="The Broad Institute Genomics Platform"/>
            <consortium name="The Broad Institute Genome Sequencing Center for Infectious Disease"/>
            <person name="Wu L."/>
            <person name="Ma J."/>
        </authorList>
    </citation>
    <scope>NUCLEOTIDE SEQUENCE [LARGE SCALE GENOMIC DNA]</scope>
    <source>
        <strain evidence="12">CCUG 59129</strain>
    </source>
</reference>
<evidence type="ECO:0000256" key="2">
    <source>
        <dbReference type="ARBA" id="ARBA00022448"/>
    </source>
</evidence>
<dbReference type="PANTHER" id="PTHR32024:SF1">
    <property type="entry name" value="KTR SYSTEM POTASSIUM UPTAKE PROTEIN B"/>
    <property type="match status" value="1"/>
</dbReference>
<accession>A0ABW3HLU6</accession>
<feature type="transmembrane region" description="Helical" evidence="10">
    <location>
        <begin position="46"/>
        <end position="67"/>
    </location>
</feature>